<proteinExistence type="predicted"/>
<dbReference type="Proteomes" id="UP001183226">
    <property type="component" value="Unassembled WGS sequence"/>
</dbReference>
<accession>A0ABU2KXL2</accession>
<keyword evidence="2" id="KW-1185">Reference proteome</keyword>
<dbReference type="RefSeq" id="WP_311546487.1">
    <property type="nucleotide sequence ID" value="NZ_JAVREK010000020.1"/>
</dbReference>
<reference evidence="2" key="1">
    <citation type="submission" date="2023-07" db="EMBL/GenBank/DDBJ databases">
        <title>30 novel species of actinomycetes from the DSMZ collection.</title>
        <authorList>
            <person name="Nouioui I."/>
        </authorList>
    </citation>
    <scope>NUCLEOTIDE SEQUENCE [LARGE SCALE GENOMIC DNA]</scope>
    <source>
        <strain evidence="2">DSM 45055</strain>
    </source>
</reference>
<organism evidence="1 2">
    <name type="scientific">Streptomonospora wellingtoniae</name>
    <dbReference type="NCBI Taxonomy" id="3075544"/>
    <lineage>
        <taxon>Bacteria</taxon>
        <taxon>Bacillati</taxon>
        <taxon>Actinomycetota</taxon>
        <taxon>Actinomycetes</taxon>
        <taxon>Streptosporangiales</taxon>
        <taxon>Nocardiopsidaceae</taxon>
        <taxon>Streptomonospora</taxon>
    </lineage>
</organism>
<evidence type="ECO:0000313" key="2">
    <source>
        <dbReference type="Proteomes" id="UP001183226"/>
    </source>
</evidence>
<comment type="caution">
    <text evidence="1">The sequence shown here is derived from an EMBL/GenBank/DDBJ whole genome shotgun (WGS) entry which is preliminary data.</text>
</comment>
<name>A0ABU2KXL2_9ACTN</name>
<protein>
    <submittedName>
        <fullName evidence="1">Uncharacterized protein</fullName>
    </submittedName>
</protein>
<gene>
    <name evidence="1" type="ORF">RM446_17900</name>
</gene>
<evidence type="ECO:0000313" key="1">
    <source>
        <dbReference type="EMBL" id="MDT0303993.1"/>
    </source>
</evidence>
<sequence>MGLVLTILATVITVAVLAMAVHLIRATRREERAALARARQRREVRR</sequence>
<dbReference type="EMBL" id="JAVREK010000020">
    <property type="protein sequence ID" value="MDT0303993.1"/>
    <property type="molecule type" value="Genomic_DNA"/>
</dbReference>